<dbReference type="AlphaFoldDB" id="A0A257LVC1"/>
<proteinExistence type="predicted"/>
<evidence type="ECO:0008006" key="3">
    <source>
        <dbReference type="Google" id="ProtNLM"/>
    </source>
</evidence>
<gene>
    <name evidence="1" type="ORF">CGW93_03420</name>
</gene>
<feature type="non-terminal residue" evidence="1">
    <location>
        <position position="1"/>
    </location>
</feature>
<organism evidence="1 2">
    <name type="scientific">candidate division WOR-3 bacterium 4484_18</name>
    <dbReference type="NCBI Taxonomy" id="2020626"/>
    <lineage>
        <taxon>Bacteria</taxon>
        <taxon>Bacteria division WOR-3</taxon>
    </lineage>
</organism>
<evidence type="ECO:0000313" key="2">
    <source>
        <dbReference type="Proteomes" id="UP000216312"/>
    </source>
</evidence>
<dbReference type="SUPFAM" id="SSF53067">
    <property type="entry name" value="Actin-like ATPase domain"/>
    <property type="match status" value="1"/>
</dbReference>
<dbReference type="InterPro" id="IPR043129">
    <property type="entry name" value="ATPase_NBD"/>
</dbReference>
<dbReference type="Proteomes" id="UP000216312">
    <property type="component" value="Unassembled WGS sequence"/>
</dbReference>
<name>A0A257LVC1_UNCW3</name>
<reference evidence="2" key="1">
    <citation type="submission" date="2017-07" db="EMBL/GenBank/DDBJ databases">
        <title>Novel pathways for hydrocarbon cycling and metabolic interdependencies in hydrothermal sediment communities.</title>
        <authorList>
            <person name="Dombrowski N."/>
            <person name="Seitz K."/>
            <person name="Teske A."/>
            <person name="Baker B."/>
        </authorList>
    </citation>
    <scope>NUCLEOTIDE SEQUENCE [LARGE SCALE GENOMIC DNA]</scope>
</reference>
<dbReference type="EMBL" id="NMUJ01000042">
    <property type="protein sequence ID" value="OYV02886.1"/>
    <property type="molecule type" value="Genomic_DNA"/>
</dbReference>
<sequence>SRSTGYVEIELNEVQSIMLNYVEYFYKLIIEWLRRMYQTKRKVLLPPRGIILTGGMANLKGIISERVIKHMEDKMGIQLPISIGEITPVEGVSEEYLTPPYATLLGMLVTTNYQKVEDA</sequence>
<protein>
    <recommendedName>
        <fullName evidence="3">Cell division protein FtsA</fullName>
    </recommendedName>
</protein>
<evidence type="ECO:0000313" key="1">
    <source>
        <dbReference type="EMBL" id="OYV02886.1"/>
    </source>
</evidence>
<accession>A0A257LVC1</accession>
<comment type="caution">
    <text evidence="1">The sequence shown here is derived from an EMBL/GenBank/DDBJ whole genome shotgun (WGS) entry which is preliminary data.</text>
</comment>